<evidence type="ECO:0000259" key="1">
    <source>
        <dbReference type="SMART" id="SM00897"/>
    </source>
</evidence>
<dbReference type="Pfam" id="PF08495">
    <property type="entry name" value="FIST"/>
    <property type="match status" value="1"/>
</dbReference>
<dbReference type="InterPro" id="IPR013702">
    <property type="entry name" value="FIST_domain_N"/>
</dbReference>
<name>A0AA95KKP8_9GAMM</name>
<proteinExistence type="predicted"/>
<dbReference type="SMART" id="SM01204">
    <property type="entry name" value="FIST_C"/>
    <property type="match status" value="1"/>
</dbReference>
<feature type="domain" description="FIST" evidence="1">
    <location>
        <begin position="33"/>
        <end position="219"/>
    </location>
</feature>
<sequence length="389" mass="42190">MNSNPSIPKLYIEHSGTFAGLTHCIDTAIQDGAKHLLVLSCNNLSYEPVSLNQYLQRLSIPIFGGLYPGLILEDALIERGSIVCSLPGVASSFCLQEVSATAPDFLASLQPYTDTVTPNDTLLLLVDACSQNLMTLLDNLYELTGDMQCQYMGGGAGFTDFSHQPCLFSNQGLLIDSALLVRITQPVQITIEHGWRKIAGPFVITGSDENVITSLNYRPALEIFSEAVALDCGLQFNPESDVFKPFFQAYCLGLARLQGEITLREPLYTENGSIICAGAVPTNHMLYIMQATPTDLLDATDRCLNALMAQTDPPPYRLGLLFSCIGRILFLAETAQQELATLRQHLPAQIPLIGALTVGEIADPGNVCLEFLNKTLVLGMIKQAEANAA</sequence>
<reference evidence="3" key="1">
    <citation type="journal article" date="2023" name="Int. J. Mol. Sci.">
        <title>Metagenomics Revealed a New Genus 'Candidatus Thiocaldithrix dubininis' gen. nov., sp. nov. and a New Species 'Candidatus Thiothrix putei' sp. nov. in the Family Thiotrichaceae, Some Members of Which Have Traits of Both Na+- and H+-Motive Energetics.</title>
        <authorList>
            <person name="Ravin N.V."/>
            <person name="Muntyan M.S."/>
            <person name="Smolyakov D.D."/>
            <person name="Rudenko T.S."/>
            <person name="Beletsky A.V."/>
            <person name="Mardanov A.V."/>
            <person name="Grabovich M.Y."/>
        </authorList>
    </citation>
    <scope>NUCLEOTIDE SEQUENCE</scope>
    <source>
        <strain evidence="3">GKL-01</strain>
    </source>
</reference>
<dbReference type="Pfam" id="PF10442">
    <property type="entry name" value="FIST_C"/>
    <property type="match status" value="1"/>
</dbReference>
<dbReference type="KEGG" id="tdu:QJT80_01505"/>
<feature type="domain" description="FIST C-domain" evidence="2">
    <location>
        <begin position="220"/>
        <end position="364"/>
    </location>
</feature>
<dbReference type="Proteomes" id="UP001300672">
    <property type="component" value="Chromosome"/>
</dbReference>
<accession>A0AA95KKP8</accession>
<evidence type="ECO:0000313" key="3">
    <source>
        <dbReference type="EMBL" id="WGZ91158.1"/>
    </source>
</evidence>
<gene>
    <name evidence="3" type="ORF">QJT80_01505</name>
</gene>
<dbReference type="SMART" id="SM00897">
    <property type="entry name" value="FIST"/>
    <property type="match status" value="1"/>
</dbReference>
<dbReference type="AlphaFoldDB" id="A0AA95KKP8"/>
<reference evidence="3" key="2">
    <citation type="submission" date="2023-04" db="EMBL/GenBank/DDBJ databases">
        <authorList>
            <person name="Beletskiy A.V."/>
            <person name="Mardanov A.V."/>
            <person name="Ravin N.V."/>
        </authorList>
    </citation>
    <scope>NUCLEOTIDE SEQUENCE</scope>
    <source>
        <strain evidence="3">GKL-01</strain>
    </source>
</reference>
<dbReference type="EMBL" id="CP124755">
    <property type="protein sequence ID" value="WGZ91158.1"/>
    <property type="molecule type" value="Genomic_DNA"/>
</dbReference>
<dbReference type="PANTHER" id="PTHR40252:SF2">
    <property type="entry name" value="BLR0328 PROTEIN"/>
    <property type="match status" value="1"/>
</dbReference>
<protein>
    <submittedName>
        <fullName evidence="3">FIST N-terminal domain-containing protein</fullName>
    </submittedName>
</protein>
<dbReference type="PANTHER" id="PTHR40252">
    <property type="entry name" value="BLR0328 PROTEIN"/>
    <property type="match status" value="1"/>
</dbReference>
<evidence type="ECO:0000259" key="2">
    <source>
        <dbReference type="SMART" id="SM01204"/>
    </source>
</evidence>
<organism evidence="3">
    <name type="scientific">Candidatus Thiocaldithrix dubininis</name>
    <dbReference type="NCBI Taxonomy" id="3080823"/>
    <lineage>
        <taxon>Bacteria</taxon>
        <taxon>Pseudomonadati</taxon>
        <taxon>Pseudomonadota</taxon>
        <taxon>Gammaproteobacteria</taxon>
        <taxon>Thiotrichales</taxon>
        <taxon>Thiotrichaceae</taxon>
        <taxon>Candidatus Thiocaldithrix</taxon>
    </lineage>
</organism>
<dbReference type="InterPro" id="IPR019494">
    <property type="entry name" value="FIST_C"/>
</dbReference>